<sequence length="141" mass="16688">MAIHFFVENISFKLTNALKVRRWIKEIILQENYQLGELNFIFCNDEYLHKINVEYLAHDDYTDIITFDNSDEKNLIEGDIFISVERVKENAQNLQVSFEQELQRVIIHGVLHLLGYQDKAPQEQAQMRAKEDEALKLFQTI</sequence>
<dbReference type="Proteomes" id="UP000233387">
    <property type="component" value="Unassembled WGS sequence"/>
</dbReference>
<comment type="subcellular location">
    <subcellularLocation>
        <location evidence="7">Cytoplasm</location>
    </subcellularLocation>
</comment>
<comment type="caution">
    <text evidence="8">The sequence shown here is derived from an EMBL/GenBank/DDBJ whole genome shotgun (WGS) entry which is preliminary data.</text>
</comment>
<dbReference type="Pfam" id="PF02130">
    <property type="entry name" value="YbeY"/>
    <property type="match status" value="1"/>
</dbReference>
<dbReference type="InterPro" id="IPR020549">
    <property type="entry name" value="YbeY_CS"/>
</dbReference>
<protein>
    <recommendedName>
        <fullName evidence="7">Endoribonuclease YbeY</fullName>
        <ecNumber evidence="7">3.1.-.-</ecNumber>
    </recommendedName>
</protein>
<proteinExistence type="inferred from homology"/>
<dbReference type="RefSeq" id="WP_101358387.1">
    <property type="nucleotide sequence ID" value="NZ_NKXO01000015.1"/>
</dbReference>
<dbReference type="GO" id="GO:0004521">
    <property type="term" value="F:RNA endonuclease activity"/>
    <property type="evidence" value="ECO:0007669"/>
    <property type="project" value="UniProtKB-UniRule"/>
</dbReference>
<dbReference type="OrthoDB" id="9811984at2"/>
<keyword evidence="6 7" id="KW-0862">Zinc</keyword>
<evidence type="ECO:0000256" key="2">
    <source>
        <dbReference type="ARBA" id="ARBA00022722"/>
    </source>
</evidence>
<keyword evidence="5 7" id="KW-0378">Hydrolase</keyword>
<evidence type="ECO:0000313" key="9">
    <source>
        <dbReference type="Proteomes" id="UP000233387"/>
    </source>
</evidence>
<organism evidence="8 9">
    <name type="scientific">Raineya orbicola</name>
    <dbReference type="NCBI Taxonomy" id="2016530"/>
    <lineage>
        <taxon>Bacteria</taxon>
        <taxon>Pseudomonadati</taxon>
        <taxon>Bacteroidota</taxon>
        <taxon>Cytophagia</taxon>
        <taxon>Cytophagales</taxon>
        <taxon>Raineyaceae</taxon>
        <taxon>Raineya</taxon>
    </lineage>
</organism>
<keyword evidence="3 7" id="KW-0479">Metal-binding</keyword>
<evidence type="ECO:0000256" key="1">
    <source>
        <dbReference type="ARBA" id="ARBA00010875"/>
    </source>
</evidence>
<keyword evidence="7" id="KW-0963">Cytoplasm</keyword>
<dbReference type="EMBL" id="NKXO01000015">
    <property type="protein sequence ID" value="PKQ69784.1"/>
    <property type="molecule type" value="Genomic_DNA"/>
</dbReference>
<comment type="cofactor">
    <cofactor evidence="7">
        <name>Zn(2+)</name>
        <dbReference type="ChEBI" id="CHEBI:29105"/>
    </cofactor>
    <text evidence="7">Binds 1 zinc ion.</text>
</comment>
<keyword evidence="7" id="KW-0690">Ribosome biogenesis</keyword>
<name>A0A2N3IHL1_9BACT</name>
<dbReference type="InterPro" id="IPR023091">
    <property type="entry name" value="MetalPrtase_cat_dom_sf_prd"/>
</dbReference>
<dbReference type="GO" id="GO:0004222">
    <property type="term" value="F:metalloendopeptidase activity"/>
    <property type="evidence" value="ECO:0007669"/>
    <property type="project" value="InterPro"/>
</dbReference>
<keyword evidence="4 7" id="KW-0255">Endonuclease</keyword>
<dbReference type="AlphaFoldDB" id="A0A2N3IHL1"/>
<keyword evidence="7" id="KW-0698">rRNA processing</keyword>
<gene>
    <name evidence="7" type="primary">ybeY</name>
    <name evidence="8" type="ORF">Rain11_1119</name>
</gene>
<dbReference type="PROSITE" id="PS01306">
    <property type="entry name" value="UPF0054"/>
    <property type="match status" value="1"/>
</dbReference>
<keyword evidence="9" id="KW-1185">Reference proteome</keyword>
<feature type="binding site" evidence="7">
    <location>
        <position position="108"/>
    </location>
    <ligand>
        <name>Zn(2+)</name>
        <dbReference type="ChEBI" id="CHEBI:29105"/>
        <note>catalytic</note>
    </ligand>
</feature>
<dbReference type="GO" id="GO:0008270">
    <property type="term" value="F:zinc ion binding"/>
    <property type="evidence" value="ECO:0007669"/>
    <property type="project" value="UniProtKB-UniRule"/>
</dbReference>
<evidence type="ECO:0000256" key="7">
    <source>
        <dbReference type="HAMAP-Rule" id="MF_00009"/>
    </source>
</evidence>
<evidence type="ECO:0000313" key="8">
    <source>
        <dbReference type="EMBL" id="PKQ69784.1"/>
    </source>
</evidence>
<evidence type="ECO:0000256" key="4">
    <source>
        <dbReference type="ARBA" id="ARBA00022759"/>
    </source>
</evidence>
<dbReference type="NCBIfam" id="TIGR00043">
    <property type="entry name" value="rRNA maturation RNase YbeY"/>
    <property type="match status" value="1"/>
</dbReference>
<dbReference type="PANTHER" id="PTHR46986:SF1">
    <property type="entry name" value="ENDORIBONUCLEASE YBEY, CHLOROPLASTIC"/>
    <property type="match status" value="1"/>
</dbReference>
<dbReference type="GO" id="GO:0006364">
    <property type="term" value="P:rRNA processing"/>
    <property type="evidence" value="ECO:0007669"/>
    <property type="project" value="UniProtKB-UniRule"/>
</dbReference>
<dbReference type="PANTHER" id="PTHR46986">
    <property type="entry name" value="ENDORIBONUCLEASE YBEY, CHLOROPLASTIC"/>
    <property type="match status" value="1"/>
</dbReference>
<dbReference type="SUPFAM" id="SSF55486">
    <property type="entry name" value="Metalloproteases ('zincins'), catalytic domain"/>
    <property type="match status" value="1"/>
</dbReference>
<comment type="similarity">
    <text evidence="1 7">Belongs to the endoribonuclease YbeY family.</text>
</comment>
<evidence type="ECO:0000256" key="3">
    <source>
        <dbReference type="ARBA" id="ARBA00022723"/>
    </source>
</evidence>
<keyword evidence="2 7" id="KW-0540">Nuclease</keyword>
<evidence type="ECO:0000256" key="5">
    <source>
        <dbReference type="ARBA" id="ARBA00022801"/>
    </source>
</evidence>
<dbReference type="Gene3D" id="3.40.390.30">
    <property type="entry name" value="Metalloproteases ('zincins'), catalytic domain"/>
    <property type="match status" value="1"/>
</dbReference>
<dbReference type="InterPro" id="IPR002036">
    <property type="entry name" value="YbeY"/>
</dbReference>
<dbReference type="EC" id="3.1.-.-" evidence="7"/>
<comment type="function">
    <text evidence="7">Single strand-specific metallo-endoribonuclease involved in late-stage 70S ribosome quality control and in maturation of the 3' terminus of the 16S rRNA.</text>
</comment>
<reference evidence="8 9" key="1">
    <citation type="submission" date="2017-06" db="EMBL/GenBank/DDBJ databases">
        <title>Raineya orbicola gen. nov., sp. nov. a slightly thermophilic bacterium of the phylum Bacteroidetes and the description of Raineyaceae fam. nov.</title>
        <authorList>
            <person name="Albuquerque L."/>
            <person name="Polonia A.R.M."/>
            <person name="Barroso C."/>
            <person name="Froufe H.J.C."/>
            <person name="Lage O."/>
            <person name="Lobo-Da-Cunha A."/>
            <person name="Egas C."/>
            <person name="Da Costa M.S."/>
        </authorList>
    </citation>
    <scope>NUCLEOTIDE SEQUENCE [LARGE SCALE GENOMIC DNA]</scope>
    <source>
        <strain evidence="8 9">SPSPC-11</strain>
    </source>
</reference>
<evidence type="ECO:0000256" key="6">
    <source>
        <dbReference type="ARBA" id="ARBA00022833"/>
    </source>
</evidence>
<dbReference type="HAMAP" id="MF_00009">
    <property type="entry name" value="Endoribonucl_YbeY"/>
    <property type="match status" value="1"/>
</dbReference>
<accession>A0A2N3IHL1</accession>
<feature type="binding site" evidence="7">
    <location>
        <position position="118"/>
    </location>
    <ligand>
        <name>Zn(2+)</name>
        <dbReference type="ChEBI" id="CHEBI:29105"/>
        <note>catalytic</note>
    </ligand>
</feature>
<feature type="binding site" evidence="7">
    <location>
        <position position="112"/>
    </location>
    <ligand>
        <name>Zn(2+)</name>
        <dbReference type="ChEBI" id="CHEBI:29105"/>
        <note>catalytic</note>
    </ligand>
</feature>
<dbReference type="GO" id="GO:0005737">
    <property type="term" value="C:cytoplasm"/>
    <property type="evidence" value="ECO:0007669"/>
    <property type="project" value="UniProtKB-SubCell"/>
</dbReference>